<dbReference type="Proteomes" id="UP000663868">
    <property type="component" value="Unassembled WGS sequence"/>
</dbReference>
<evidence type="ECO:0000256" key="1">
    <source>
        <dbReference type="ARBA" id="ARBA00022723"/>
    </source>
</evidence>
<sequence length="373" mass="43579">MDKLSSKTKRQSTTVASKCKICGAPATYSYYGVISCRPCKIFFKRNAKREQESLKCDLNGHCQISLLNRHICSYCRLKKCFSSGMQVDMFRSSYSKQHKTIRTNEESKNSIETQSTALVRFRQPEQFPTLNLLQSDQSTLTVEQWNHLSNLSHCYDEHSGISSAVHYMEEQNNLPIKFRFKCEPLKKFICGLMDRAQLLYKNNQDFLSLIDDDRSILLHNTIKHVRGLSSHFIYRQIQLINNPVCFQSLELIFGQKTIATAKRVDDLINFDAIIMKLLLAILAFSTTDYTVYSNINQNNLKNIKKVLHFQHVYIDLAWRYLLYKYNHRQAVICFSNVLRCLLMLHNTIVLAYEVQQYTDVINPLFNRPNKYFV</sequence>
<evidence type="ECO:0000313" key="10">
    <source>
        <dbReference type="EMBL" id="CAF0907655.1"/>
    </source>
</evidence>
<evidence type="ECO:0000256" key="3">
    <source>
        <dbReference type="ARBA" id="ARBA00022833"/>
    </source>
</evidence>
<comment type="caution">
    <text evidence="11">The sequence shown here is derived from an EMBL/GenBank/DDBJ whole genome shotgun (WGS) entry which is preliminary data.</text>
</comment>
<dbReference type="Proteomes" id="UP000663860">
    <property type="component" value="Unassembled WGS sequence"/>
</dbReference>
<dbReference type="Proteomes" id="UP000663845">
    <property type="component" value="Unassembled WGS sequence"/>
</dbReference>
<protein>
    <recommendedName>
        <fullName evidence="9">Nuclear receptor domain-containing protein</fullName>
    </recommendedName>
</protein>
<evidence type="ECO:0000256" key="4">
    <source>
        <dbReference type="ARBA" id="ARBA00023015"/>
    </source>
</evidence>
<evidence type="ECO:0000313" key="12">
    <source>
        <dbReference type="EMBL" id="CAF3736266.1"/>
    </source>
</evidence>
<evidence type="ECO:0000256" key="7">
    <source>
        <dbReference type="ARBA" id="ARBA00023170"/>
    </source>
</evidence>
<reference evidence="11" key="1">
    <citation type="submission" date="2021-02" db="EMBL/GenBank/DDBJ databases">
        <authorList>
            <person name="Nowell W R."/>
        </authorList>
    </citation>
    <scope>NUCLEOTIDE SEQUENCE</scope>
</reference>
<dbReference type="InterPro" id="IPR050234">
    <property type="entry name" value="Nuclear_hormone_rcpt_NR1"/>
</dbReference>
<keyword evidence="8" id="KW-0539">Nucleus</keyword>
<dbReference type="GO" id="GO:0000978">
    <property type="term" value="F:RNA polymerase II cis-regulatory region sequence-specific DNA binding"/>
    <property type="evidence" value="ECO:0007669"/>
    <property type="project" value="TreeGrafter"/>
</dbReference>
<keyword evidence="3" id="KW-0862">Zinc</keyword>
<dbReference type="GO" id="GO:0030154">
    <property type="term" value="P:cell differentiation"/>
    <property type="evidence" value="ECO:0007669"/>
    <property type="project" value="TreeGrafter"/>
</dbReference>
<dbReference type="EMBL" id="CAJOBB010000712">
    <property type="protein sequence ID" value="CAF3736266.1"/>
    <property type="molecule type" value="Genomic_DNA"/>
</dbReference>
<dbReference type="AlphaFoldDB" id="A0A814DC98"/>
<keyword evidence="5" id="KW-0238">DNA-binding</keyword>
<dbReference type="SUPFAM" id="SSF48508">
    <property type="entry name" value="Nuclear receptor ligand-binding domain"/>
    <property type="match status" value="1"/>
</dbReference>
<keyword evidence="6" id="KW-0804">Transcription</keyword>
<dbReference type="EMBL" id="CAJOAZ010001658">
    <property type="protein sequence ID" value="CAF3841284.1"/>
    <property type="molecule type" value="Genomic_DNA"/>
</dbReference>
<dbReference type="Gene3D" id="3.30.50.10">
    <property type="entry name" value="Erythroid Transcription Factor GATA-1, subunit A"/>
    <property type="match status" value="1"/>
</dbReference>
<keyword evidence="4" id="KW-0805">Transcription regulation</keyword>
<keyword evidence="2" id="KW-0863">Zinc-finger</keyword>
<dbReference type="Proteomes" id="UP000663844">
    <property type="component" value="Unassembled WGS sequence"/>
</dbReference>
<dbReference type="PANTHER" id="PTHR24082:SF283">
    <property type="entry name" value="NUCLEAR HORMONE RECEPTOR HR96"/>
    <property type="match status" value="1"/>
</dbReference>
<organism evidence="11 14">
    <name type="scientific">Adineta steineri</name>
    <dbReference type="NCBI Taxonomy" id="433720"/>
    <lineage>
        <taxon>Eukaryota</taxon>
        <taxon>Metazoa</taxon>
        <taxon>Spiralia</taxon>
        <taxon>Gnathifera</taxon>
        <taxon>Rotifera</taxon>
        <taxon>Eurotatoria</taxon>
        <taxon>Bdelloidea</taxon>
        <taxon>Adinetida</taxon>
        <taxon>Adinetidae</taxon>
        <taxon>Adineta</taxon>
    </lineage>
</organism>
<evidence type="ECO:0000256" key="6">
    <source>
        <dbReference type="ARBA" id="ARBA00023163"/>
    </source>
</evidence>
<dbReference type="PANTHER" id="PTHR24082">
    <property type="entry name" value="NUCLEAR HORMONE RECEPTOR"/>
    <property type="match status" value="1"/>
</dbReference>
<dbReference type="EMBL" id="CAJNOG010000107">
    <property type="protein sequence ID" value="CAF0952402.1"/>
    <property type="molecule type" value="Genomic_DNA"/>
</dbReference>
<evidence type="ECO:0000256" key="8">
    <source>
        <dbReference type="ARBA" id="ARBA00023242"/>
    </source>
</evidence>
<evidence type="ECO:0000313" key="13">
    <source>
        <dbReference type="EMBL" id="CAF3841284.1"/>
    </source>
</evidence>
<dbReference type="InterPro" id="IPR013088">
    <property type="entry name" value="Znf_NHR/GATA"/>
</dbReference>
<evidence type="ECO:0000313" key="14">
    <source>
        <dbReference type="Proteomes" id="UP000663845"/>
    </source>
</evidence>
<dbReference type="PROSITE" id="PS00031">
    <property type="entry name" value="NUCLEAR_REC_DBD_1"/>
    <property type="match status" value="1"/>
</dbReference>
<dbReference type="PROSITE" id="PS51030">
    <property type="entry name" value="NUCLEAR_REC_DBD_2"/>
    <property type="match status" value="1"/>
</dbReference>
<dbReference type="GO" id="GO:0004879">
    <property type="term" value="F:nuclear receptor activity"/>
    <property type="evidence" value="ECO:0007669"/>
    <property type="project" value="TreeGrafter"/>
</dbReference>
<evidence type="ECO:0000256" key="5">
    <source>
        <dbReference type="ARBA" id="ARBA00023125"/>
    </source>
</evidence>
<feature type="domain" description="Nuclear receptor" evidence="9">
    <location>
        <begin position="16"/>
        <end position="92"/>
    </location>
</feature>
<dbReference type="GO" id="GO:0000122">
    <property type="term" value="P:negative regulation of transcription by RNA polymerase II"/>
    <property type="evidence" value="ECO:0007669"/>
    <property type="project" value="TreeGrafter"/>
</dbReference>
<dbReference type="Pfam" id="PF00105">
    <property type="entry name" value="zf-C4"/>
    <property type="match status" value="1"/>
</dbReference>
<dbReference type="GO" id="GO:0008270">
    <property type="term" value="F:zinc ion binding"/>
    <property type="evidence" value="ECO:0007669"/>
    <property type="project" value="UniProtKB-KW"/>
</dbReference>
<gene>
    <name evidence="10" type="ORF">IZO911_LOCUS12599</name>
    <name evidence="11" type="ORF">JYZ213_LOCUS13375</name>
    <name evidence="12" type="ORF">KXQ929_LOCUS13373</name>
    <name evidence="13" type="ORF">OXD698_LOCUS20691</name>
</gene>
<dbReference type="InterPro" id="IPR035500">
    <property type="entry name" value="NHR-like_dom_sf"/>
</dbReference>
<evidence type="ECO:0000313" key="11">
    <source>
        <dbReference type="EMBL" id="CAF0952402.1"/>
    </source>
</evidence>
<dbReference type="EMBL" id="CAJNOE010000098">
    <property type="protein sequence ID" value="CAF0907655.1"/>
    <property type="molecule type" value="Genomic_DNA"/>
</dbReference>
<accession>A0A814DC98</accession>
<evidence type="ECO:0000259" key="9">
    <source>
        <dbReference type="PROSITE" id="PS51030"/>
    </source>
</evidence>
<keyword evidence="1" id="KW-0479">Metal-binding</keyword>
<keyword evidence="7" id="KW-0675">Receptor</keyword>
<dbReference type="SUPFAM" id="SSF57716">
    <property type="entry name" value="Glucocorticoid receptor-like (DNA-binding domain)"/>
    <property type="match status" value="1"/>
</dbReference>
<dbReference type="InterPro" id="IPR001628">
    <property type="entry name" value="Znf_hrmn_rcpt"/>
</dbReference>
<dbReference type="PRINTS" id="PR00047">
    <property type="entry name" value="STROIDFINGER"/>
</dbReference>
<evidence type="ECO:0000256" key="2">
    <source>
        <dbReference type="ARBA" id="ARBA00022771"/>
    </source>
</evidence>
<proteinExistence type="predicted"/>
<dbReference type="SMART" id="SM00399">
    <property type="entry name" value="ZnF_C4"/>
    <property type="match status" value="1"/>
</dbReference>
<name>A0A814DC98_9BILA</name>
<dbReference type="GO" id="GO:0045944">
    <property type="term" value="P:positive regulation of transcription by RNA polymerase II"/>
    <property type="evidence" value="ECO:0007669"/>
    <property type="project" value="TreeGrafter"/>
</dbReference>